<gene>
    <name evidence="1" type="primary">AUGUSTUS-3.0.2_32511</name>
    <name evidence="1" type="ORF">TcasGA2_TC032511</name>
</gene>
<name>A0A139WKW1_TRICA</name>
<proteinExistence type="predicted"/>
<dbReference type="EMBL" id="KQ971324">
    <property type="protein sequence ID" value="KYB28524.1"/>
    <property type="molecule type" value="Genomic_DNA"/>
</dbReference>
<dbReference type="AlphaFoldDB" id="A0A139WKW1"/>
<reference evidence="1 2" key="1">
    <citation type="journal article" date="2008" name="Nature">
        <title>The genome of the model beetle and pest Tribolium castaneum.</title>
        <authorList>
            <consortium name="Tribolium Genome Sequencing Consortium"/>
            <person name="Richards S."/>
            <person name="Gibbs R.A."/>
            <person name="Weinstock G.M."/>
            <person name="Brown S.J."/>
            <person name="Denell R."/>
            <person name="Beeman R.W."/>
            <person name="Gibbs R."/>
            <person name="Beeman R.W."/>
            <person name="Brown S.J."/>
            <person name="Bucher G."/>
            <person name="Friedrich M."/>
            <person name="Grimmelikhuijzen C.J."/>
            <person name="Klingler M."/>
            <person name="Lorenzen M."/>
            <person name="Richards S."/>
            <person name="Roth S."/>
            <person name="Schroder R."/>
            <person name="Tautz D."/>
            <person name="Zdobnov E.M."/>
            <person name="Muzny D."/>
            <person name="Gibbs R.A."/>
            <person name="Weinstock G.M."/>
            <person name="Attaway T."/>
            <person name="Bell S."/>
            <person name="Buhay C.J."/>
            <person name="Chandrabose M.N."/>
            <person name="Chavez D."/>
            <person name="Clerk-Blankenburg K.P."/>
            <person name="Cree A."/>
            <person name="Dao M."/>
            <person name="Davis C."/>
            <person name="Chacko J."/>
            <person name="Dinh H."/>
            <person name="Dugan-Rocha S."/>
            <person name="Fowler G."/>
            <person name="Garner T.T."/>
            <person name="Garnes J."/>
            <person name="Gnirke A."/>
            <person name="Hawes A."/>
            <person name="Hernandez J."/>
            <person name="Hines S."/>
            <person name="Holder M."/>
            <person name="Hume J."/>
            <person name="Jhangiani S.N."/>
            <person name="Joshi V."/>
            <person name="Khan Z.M."/>
            <person name="Jackson L."/>
            <person name="Kovar C."/>
            <person name="Kowis A."/>
            <person name="Lee S."/>
            <person name="Lewis L.R."/>
            <person name="Margolis J."/>
            <person name="Morgan M."/>
            <person name="Nazareth L.V."/>
            <person name="Nguyen N."/>
            <person name="Okwuonu G."/>
            <person name="Parker D."/>
            <person name="Richards S."/>
            <person name="Ruiz S.J."/>
            <person name="Santibanez J."/>
            <person name="Savard J."/>
            <person name="Scherer S.E."/>
            <person name="Schneider B."/>
            <person name="Sodergren E."/>
            <person name="Tautz D."/>
            <person name="Vattahil S."/>
            <person name="Villasana D."/>
            <person name="White C.S."/>
            <person name="Wright R."/>
            <person name="Park Y."/>
            <person name="Beeman R.W."/>
            <person name="Lord J."/>
            <person name="Oppert B."/>
            <person name="Lorenzen M."/>
            <person name="Brown S."/>
            <person name="Wang L."/>
            <person name="Savard J."/>
            <person name="Tautz D."/>
            <person name="Richards S."/>
            <person name="Weinstock G."/>
            <person name="Gibbs R.A."/>
            <person name="Liu Y."/>
            <person name="Worley K."/>
            <person name="Weinstock G."/>
            <person name="Elsik C.G."/>
            <person name="Reese J.T."/>
            <person name="Elhaik E."/>
            <person name="Landan G."/>
            <person name="Graur D."/>
            <person name="Arensburger P."/>
            <person name="Atkinson P."/>
            <person name="Beeman R.W."/>
            <person name="Beidler J."/>
            <person name="Brown S.J."/>
            <person name="Demuth J.P."/>
            <person name="Drury D.W."/>
            <person name="Du Y.Z."/>
            <person name="Fujiwara H."/>
            <person name="Lorenzen M."/>
            <person name="Maselli V."/>
            <person name="Osanai M."/>
            <person name="Park Y."/>
            <person name="Robertson H.M."/>
            <person name="Tu Z."/>
            <person name="Wang J.J."/>
            <person name="Wang S."/>
            <person name="Richards S."/>
            <person name="Song H."/>
            <person name="Zhang L."/>
            <person name="Sodergren E."/>
            <person name="Werner D."/>
            <person name="Stanke M."/>
            <person name="Morgenstern B."/>
            <person name="Solovyev V."/>
            <person name="Kosarev P."/>
            <person name="Brown G."/>
            <person name="Chen H.C."/>
            <person name="Ermolaeva O."/>
            <person name="Hlavina W."/>
            <person name="Kapustin Y."/>
            <person name="Kiryutin B."/>
            <person name="Kitts P."/>
            <person name="Maglott D."/>
            <person name="Pruitt K."/>
            <person name="Sapojnikov V."/>
            <person name="Souvorov A."/>
            <person name="Mackey A.J."/>
            <person name="Waterhouse R.M."/>
            <person name="Wyder S."/>
            <person name="Zdobnov E.M."/>
            <person name="Zdobnov E.M."/>
            <person name="Wyder S."/>
            <person name="Kriventseva E.V."/>
            <person name="Kadowaki T."/>
            <person name="Bork P."/>
            <person name="Aranda M."/>
            <person name="Bao R."/>
            <person name="Beermann A."/>
            <person name="Berns N."/>
            <person name="Bolognesi R."/>
            <person name="Bonneton F."/>
            <person name="Bopp D."/>
            <person name="Brown S.J."/>
            <person name="Bucher G."/>
            <person name="Butts T."/>
            <person name="Chaumot A."/>
            <person name="Denell R.E."/>
            <person name="Ferrier D.E."/>
            <person name="Friedrich M."/>
            <person name="Gordon C.M."/>
            <person name="Jindra M."/>
            <person name="Klingler M."/>
            <person name="Lan Q."/>
            <person name="Lattorff H.M."/>
            <person name="Laudet V."/>
            <person name="von Levetsow C."/>
            <person name="Liu Z."/>
            <person name="Lutz R."/>
            <person name="Lynch J.A."/>
            <person name="da Fonseca R.N."/>
            <person name="Posnien N."/>
            <person name="Reuter R."/>
            <person name="Roth S."/>
            <person name="Savard J."/>
            <person name="Schinko J.B."/>
            <person name="Schmitt C."/>
            <person name="Schoppmeier M."/>
            <person name="Schroder R."/>
            <person name="Shippy T.D."/>
            <person name="Simonnet F."/>
            <person name="Marques-Souza H."/>
            <person name="Tautz D."/>
            <person name="Tomoyasu Y."/>
            <person name="Trauner J."/>
            <person name="Van der Zee M."/>
            <person name="Vervoort M."/>
            <person name="Wittkopp N."/>
            <person name="Wimmer E.A."/>
            <person name="Yang X."/>
            <person name="Jones A.K."/>
            <person name="Sattelle D.B."/>
            <person name="Ebert P.R."/>
            <person name="Nelson D."/>
            <person name="Scott J.G."/>
            <person name="Beeman R.W."/>
            <person name="Muthukrishnan S."/>
            <person name="Kramer K.J."/>
            <person name="Arakane Y."/>
            <person name="Beeman R.W."/>
            <person name="Zhu Q."/>
            <person name="Hogenkamp D."/>
            <person name="Dixit R."/>
            <person name="Oppert B."/>
            <person name="Jiang H."/>
            <person name="Zou Z."/>
            <person name="Marshall J."/>
            <person name="Elpidina E."/>
            <person name="Vinokurov K."/>
            <person name="Oppert C."/>
            <person name="Zou Z."/>
            <person name="Evans J."/>
            <person name="Lu Z."/>
            <person name="Zhao P."/>
            <person name="Sumathipala N."/>
            <person name="Altincicek B."/>
            <person name="Vilcinskas A."/>
            <person name="Williams M."/>
            <person name="Hultmark D."/>
            <person name="Hetru C."/>
            <person name="Jiang H."/>
            <person name="Grimmelikhuijzen C.J."/>
            <person name="Hauser F."/>
            <person name="Cazzamali G."/>
            <person name="Williamson M."/>
            <person name="Park Y."/>
            <person name="Li B."/>
            <person name="Tanaka Y."/>
            <person name="Predel R."/>
            <person name="Neupert S."/>
            <person name="Schachtner J."/>
            <person name="Verleyen P."/>
            <person name="Raible F."/>
            <person name="Bork P."/>
            <person name="Friedrich M."/>
            <person name="Walden K.K."/>
            <person name="Robertson H.M."/>
            <person name="Angeli S."/>
            <person name="Foret S."/>
            <person name="Bucher G."/>
            <person name="Schuetz S."/>
            <person name="Maleszka R."/>
            <person name="Wimmer E.A."/>
            <person name="Beeman R.W."/>
            <person name="Lorenzen M."/>
            <person name="Tomoyasu Y."/>
            <person name="Miller S.C."/>
            <person name="Grossmann D."/>
            <person name="Bucher G."/>
        </authorList>
    </citation>
    <scope>NUCLEOTIDE SEQUENCE [LARGE SCALE GENOMIC DNA]</scope>
    <source>
        <strain evidence="1 2">Georgia GA2</strain>
    </source>
</reference>
<organism evidence="1 2">
    <name type="scientific">Tribolium castaneum</name>
    <name type="common">Red flour beetle</name>
    <dbReference type="NCBI Taxonomy" id="7070"/>
    <lineage>
        <taxon>Eukaryota</taxon>
        <taxon>Metazoa</taxon>
        <taxon>Ecdysozoa</taxon>
        <taxon>Arthropoda</taxon>
        <taxon>Hexapoda</taxon>
        <taxon>Insecta</taxon>
        <taxon>Pterygota</taxon>
        <taxon>Neoptera</taxon>
        <taxon>Endopterygota</taxon>
        <taxon>Coleoptera</taxon>
        <taxon>Polyphaga</taxon>
        <taxon>Cucujiformia</taxon>
        <taxon>Tenebrionidae</taxon>
        <taxon>Tenebrionidae incertae sedis</taxon>
        <taxon>Tribolium</taxon>
    </lineage>
</organism>
<sequence length="107" mass="12474">MECFNEIKSIHAGKGCSSTIIKRWNNETQFDSSFFKDEFQSSVQVVQKLLSLKRDCNNTISDIGRSICYCSINSLRLRAWYECETFNSILHKTLEVRNKQFVSFETT</sequence>
<evidence type="ECO:0000313" key="2">
    <source>
        <dbReference type="Proteomes" id="UP000007266"/>
    </source>
</evidence>
<reference evidence="1 2" key="2">
    <citation type="journal article" date="2010" name="Nucleic Acids Res.">
        <title>BeetleBase in 2010: revisions to provide comprehensive genomic information for Tribolium castaneum.</title>
        <authorList>
            <person name="Kim H.S."/>
            <person name="Murphy T."/>
            <person name="Xia J."/>
            <person name="Caragea D."/>
            <person name="Park Y."/>
            <person name="Beeman R.W."/>
            <person name="Lorenzen M.D."/>
            <person name="Butcher S."/>
            <person name="Manak J.R."/>
            <person name="Brown S.J."/>
        </authorList>
    </citation>
    <scope>GENOME REANNOTATION</scope>
    <source>
        <strain evidence="1 2">Georgia GA2</strain>
    </source>
</reference>
<dbReference type="InParanoid" id="A0A139WKW1"/>
<accession>A0A139WKW1</accession>
<protein>
    <submittedName>
        <fullName evidence="1">Uncharacterized protein</fullName>
    </submittedName>
</protein>
<dbReference type="Proteomes" id="UP000007266">
    <property type="component" value="Linkage group 3"/>
</dbReference>
<keyword evidence="2" id="KW-1185">Reference proteome</keyword>
<evidence type="ECO:0000313" key="1">
    <source>
        <dbReference type="EMBL" id="KYB28524.1"/>
    </source>
</evidence>